<accession>A0A4Z1NZL7</accession>
<reference evidence="2 3" key="1">
    <citation type="submission" date="2019-04" db="EMBL/GenBank/DDBJ databases">
        <title>High contiguity whole genome sequence and gene annotation resource for two Venturia nashicola isolates.</title>
        <authorList>
            <person name="Prokchorchik M."/>
            <person name="Won K."/>
            <person name="Lee Y."/>
            <person name="Choi E.D."/>
            <person name="Segonzac C."/>
            <person name="Sohn K.H."/>
        </authorList>
    </citation>
    <scope>NUCLEOTIDE SEQUENCE [LARGE SCALE GENOMIC DNA]</scope>
    <source>
        <strain evidence="2 3">PRI2</strain>
    </source>
</reference>
<proteinExistence type="predicted"/>
<organism evidence="2 3">
    <name type="scientific">Venturia nashicola</name>
    <dbReference type="NCBI Taxonomy" id="86259"/>
    <lineage>
        <taxon>Eukaryota</taxon>
        <taxon>Fungi</taxon>
        <taxon>Dikarya</taxon>
        <taxon>Ascomycota</taxon>
        <taxon>Pezizomycotina</taxon>
        <taxon>Dothideomycetes</taxon>
        <taxon>Pleosporomycetidae</taxon>
        <taxon>Venturiales</taxon>
        <taxon>Venturiaceae</taxon>
        <taxon>Venturia</taxon>
    </lineage>
</organism>
<name>A0A4Z1NZL7_9PEZI</name>
<evidence type="ECO:0000313" key="2">
    <source>
        <dbReference type="EMBL" id="TID16777.1"/>
    </source>
</evidence>
<feature type="region of interest" description="Disordered" evidence="1">
    <location>
        <begin position="223"/>
        <end position="242"/>
    </location>
</feature>
<keyword evidence="3" id="KW-1185">Reference proteome</keyword>
<comment type="caution">
    <text evidence="2">The sequence shown here is derived from an EMBL/GenBank/DDBJ whole genome shotgun (WGS) entry which is preliminary data.</text>
</comment>
<feature type="region of interest" description="Disordered" evidence="1">
    <location>
        <begin position="119"/>
        <end position="167"/>
    </location>
</feature>
<dbReference type="AlphaFoldDB" id="A0A4Z1NZL7"/>
<dbReference type="EMBL" id="SNSC02000017">
    <property type="protein sequence ID" value="TID16777.1"/>
    <property type="molecule type" value="Genomic_DNA"/>
</dbReference>
<evidence type="ECO:0000256" key="1">
    <source>
        <dbReference type="SAM" id="MobiDB-lite"/>
    </source>
</evidence>
<dbReference type="Proteomes" id="UP000298493">
    <property type="component" value="Unassembled WGS sequence"/>
</dbReference>
<sequence>MAPIQLRGLYLSQEEIRNKWDGKPACDMSPWLLENYNRIYLSFVCRVYASISEKLYERLAKENPADGGLSLSDYLNRTPGLRDVHNLIMEFEKGIRRLYVIGLRIERFAEVGEAEMDGASVSGVSSSSEVEDTVSRETEMGLELESTPESIENGPKEESESTSTTVVSKYRVRSRNVDDEWENHEFDSADAAIECCVVYAKEVLELMVDVLLEMKQIMQLHEERGDNEELGGEPPKKRQRTV</sequence>
<evidence type="ECO:0000313" key="3">
    <source>
        <dbReference type="Proteomes" id="UP000298493"/>
    </source>
</evidence>
<gene>
    <name evidence="2" type="ORF">E6O75_ATG09543</name>
</gene>
<protein>
    <submittedName>
        <fullName evidence="2">Uncharacterized protein</fullName>
    </submittedName>
</protein>